<sequence length="157" mass="16849">MNHNGVNPYSSTNYHSVDRDTARTLINDITYKPSADEIAAIERHEAARQAAKDAKAARKAERAELSRQAKQAKQDRQARKHASSYSAGAAYSAQSYGAASYNATSHPAGAPSAANDTYTSQPTVADDKASVFSGGSSRSYSSFRSLLSRKHHGKGKK</sequence>
<evidence type="ECO:0000313" key="3">
    <source>
        <dbReference type="Proteomes" id="UP000031575"/>
    </source>
</evidence>
<comment type="caution">
    <text evidence="2">The sequence shown here is derived from an EMBL/GenBank/DDBJ whole genome shotgun (WGS) entry which is preliminary data.</text>
</comment>
<dbReference type="Proteomes" id="UP000031575">
    <property type="component" value="Unassembled WGS sequence"/>
</dbReference>
<feature type="compositionally biased region" description="Low complexity" evidence="1">
    <location>
        <begin position="130"/>
        <end position="146"/>
    </location>
</feature>
<organism evidence="2 3">
    <name type="scientific">Sporothrix brasiliensis 5110</name>
    <dbReference type="NCBI Taxonomy" id="1398154"/>
    <lineage>
        <taxon>Eukaryota</taxon>
        <taxon>Fungi</taxon>
        <taxon>Dikarya</taxon>
        <taxon>Ascomycota</taxon>
        <taxon>Pezizomycotina</taxon>
        <taxon>Sordariomycetes</taxon>
        <taxon>Sordariomycetidae</taxon>
        <taxon>Ophiostomatales</taxon>
        <taxon>Ophiostomataceae</taxon>
        <taxon>Sporothrix</taxon>
    </lineage>
</organism>
<feature type="compositionally biased region" description="Basic residues" evidence="1">
    <location>
        <begin position="147"/>
        <end position="157"/>
    </location>
</feature>
<feature type="compositionally biased region" description="Basic and acidic residues" evidence="1">
    <location>
        <begin position="45"/>
        <end position="77"/>
    </location>
</feature>
<dbReference type="RefSeq" id="XP_040616947.1">
    <property type="nucleotide sequence ID" value="XM_040766206.1"/>
</dbReference>
<dbReference type="OrthoDB" id="10482450at2759"/>
<feature type="compositionally biased region" description="Low complexity" evidence="1">
    <location>
        <begin position="83"/>
        <end position="101"/>
    </location>
</feature>
<name>A0A0C2IVB6_9PEZI</name>
<evidence type="ECO:0000256" key="1">
    <source>
        <dbReference type="SAM" id="MobiDB-lite"/>
    </source>
</evidence>
<feature type="region of interest" description="Disordered" evidence="1">
    <location>
        <begin position="45"/>
        <end position="157"/>
    </location>
</feature>
<dbReference type="AlphaFoldDB" id="A0A0C2IVB6"/>
<accession>A0A0C2IVB6</accession>
<protein>
    <submittedName>
        <fullName evidence="2">Uncharacterized protein</fullName>
    </submittedName>
</protein>
<evidence type="ECO:0000313" key="2">
    <source>
        <dbReference type="EMBL" id="KIH88937.1"/>
    </source>
</evidence>
<keyword evidence="3" id="KW-1185">Reference proteome</keyword>
<feature type="compositionally biased region" description="Polar residues" evidence="1">
    <location>
        <begin position="114"/>
        <end position="123"/>
    </location>
</feature>
<proteinExistence type="predicted"/>
<reference evidence="2 3" key="1">
    <citation type="journal article" date="2014" name="BMC Genomics">
        <title>Comparative genomics of the major fungal agents of human and animal Sporotrichosis: Sporothrix schenckii and Sporothrix brasiliensis.</title>
        <authorList>
            <person name="Teixeira M.M."/>
            <person name="de Almeida L.G."/>
            <person name="Kubitschek-Barreira P."/>
            <person name="Alves F.L."/>
            <person name="Kioshima E.S."/>
            <person name="Abadio A.K."/>
            <person name="Fernandes L."/>
            <person name="Derengowski L.S."/>
            <person name="Ferreira K.S."/>
            <person name="Souza R.C."/>
            <person name="Ruiz J.C."/>
            <person name="de Andrade N.C."/>
            <person name="Paes H.C."/>
            <person name="Nicola A.M."/>
            <person name="Albuquerque P."/>
            <person name="Gerber A.L."/>
            <person name="Martins V.P."/>
            <person name="Peconick L.D."/>
            <person name="Neto A.V."/>
            <person name="Chaucanez C.B."/>
            <person name="Silva P.A."/>
            <person name="Cunha O.L."/>
            <person name="de Oliveira F.F."/>
            <person name="dos Santos T.C."/>
            <person name="Barros A.L."/>
            <person name="Soares M.A."/>
            <person name="de Oliveira L.M."/>
            <person name="Marini M.M."/>
            <person name="Villalobos-Duno H."/>
            <person name="Cunha M.M."/>
            <person name="de Hoog S."/>
            <person name="da Silveira J.F."/>
            <person name="Henrissat B."/>
            <person name="Nino-Vega G.A."/>
            <person name="Cisalpino P.S."/>
            <person name="Mora-Montes H.M."/>
            <person name="Almeida S.R."/>
            <person name="Stajich J.E."/>
            <person name="Lopes-Bezerra L.M."/>
            <person name="Vasconcelos A.T."/>
            <person name="Felipe M.S."/>
        </authorList>
    </citation>
    <scope>NUCLEOTIDE SEQUENCE [LARGE SCALE GENOMIC DNA]</scope>
    <source>
        <strain evidence="2 3">5110</strain>
    </source>
</reference>
<dbReference type="HOGENOM" id="CLU_1679086_0_0_1"/>
<dbReference type="EMBL" id="AWTV01000009">
    <property type="protein sequence ID" value="KIH88937.1"/>
    <property type="molecule type" value="Genomic_DNA"/>
</dbReference>
<dbReference type="VEuPathDB" id="FungiDB:SPBR_07953"/>
<dbReference type="GeneID" id="63681127"/>
<gene>
    <name evidence="2" type="ORF">SPBR_07953</name>
</gene>